<protein>
    <submittedName>
        <fullName evidence="4">GNAT family N-acetyltransferase</fullName>
        <ecNumber evidence="4">2.3.1.-</ecNumber>
    </submittedName>
</protein>
<dbReference type="Gene3D" id="3.40.630.30">
    <property type="match status" value="1"/>
</dbReference>
<sequence length="149" mass="16459">MPGKSLDANLEIREGSWAVLGPEASEIRRVVFLEEQRVPLEEEWDGRDPECRHFLALLEGRAVGTARLLPDAHIGRVAVLAEARGTGVGAALMRASIETARRLGHPAVELAAQTHALDFYARLGFEAYGPEFLDAGILHRNMRLTLPRR</sequence>
<dbReference type="InterPro" id="IPR000182">
    <property type="entry name" value="GNAT_dom"/>
</dbReference>
<dbReference type="InterPro" id="IPR016181">
    <property type="entry name" value="Acyl_CoA_acyltransferase"/>
</dbReference>
<gene>
    <name evidence="4" type="ORF">QC820_01620</name>
</gene>
<dbReference type="GO" id="GO:0016746">
    <property type="term" value="F:acyltransferase activity"/>
    <property type="evidence" value="ECO:0007669"/>
    <property type="project" value="UniProtKB-KW"/>
</dbReference>
<accession>A0ABU1GHL5</accession>
<dbReference type="EC" id="2.3.1.-" evidence="4"/>
<evidence type="ECO:0000259" key="3">
    <source>
        <dbReference type="PROSITE" id="PS51186"/>
    </source>
</evidence>
<evidence type="ECO:0000313" key="4">
    <source>
        <dbReference type="EMBL" id="MDR5891498.1"/>
    </source>
</evidence>
<keyword evidence="1 4" id="KW-0808">Transferase</keyword>
<feature type="domain" description="N-acetyltransferase" evidence="3">
    <location>
        <begin position="10"/>
        <end position="147"/>
    </location>
</feature>
<reference evidence="4 5" key="1">
    <citation type="submission" date="2023-04" db="EMBL/GenBank/DDBJ databases">
        <title>A long-awaited taxogenomic arrangement of the family Halomonadaceae.</title>
        <authorList>
            <person name="De La Haba R."/>
            <person name="Chuvochina M."/>
            <person name="Wittouck S."/>
            <person name="Arahal D.R."/>
            <person name="Sanchez-Porro C."/>
            <person name="Hugenholtz P."/>
            <person name="Ventosa A."/>
        </authorList>
    </citation>
    <scope>NUCLEOTIDE SEQUENCE [LARGE SCALE GENOMIC DNA]</scope>
    <source>
        <strain evidence="4 5">DSM 17332</strain>
    </source>
</reference>
<dbReference type="PANTHER" id="PTHR43877">
    <property type="entry name" value="AMINOALKYLPHOSPHONATE N-ACETYLTRANSFERASE-RELATED-RELATED"/>
    <property type="match status" value="1"/>
</dbReference>
<keyword evidence="2 4" id="KW-0012">Acyltransferase</keyword>
<dbReference type="CDD" id="cd04301">
    <property type="entry name" value="NAT_SF"/>
    <property type="match status" value="1"/>
</dbReference>
<dbReference type="Proteomes" id="UP001252270">
    <property type="component" value="Unassembled WGS sequence"/>
</dbReference>
<keyword evidence="5" id="KW-1185">Reference proteome</keyword>
<dbReference type="InterPro" id="IPR050832">
    <property type="entry name" value="Bact_Acetyltransf"/>
</dbReference>
<evidence type="ECO:0000313" key="5">
    <source>
        <dbReference type="Proteomes" id="UP001252270"/>
    </source>
</evidence>
<dbReference type="PANTHER" id="PTHR43877:SF2">
    <property type="entry name" value="AMINOALKYLPHOSPHONATE N-ACETYLTRANSFERASE-RELATED"/>
    <property type="match status" value="1"/>
</dbReference>
<evidence type="ECO:0000256" key="2">
    <source>
        <dbReference type="ARBA" id="ARBA00023315"/>
    </source>
</evidence>
<dbReference type="Pfam" id="PF13673">
    <property type="entry name" value="Acetyltransf_10"/>
    <property type="match status" value="1"/>
</dbReference>
<organism evidence="4 5">
    <name type="scientific">Halomonas mongoliensis</name>
    <dbReference type="NCBI Taxonomy" id="321265"/>
    <lineage>
        <taxon>Bacteria</taxon>
        <taxon>Pseudomonadati</taxon>
        <taxon>Pseudomonadota</taxon>
        <taxon>Gammaproteobacteria</taxon>
        <taxon>Oceanospirillales</taxon>
        <taxon>Halomonadaceae</taxon>
        <taxon>Halomonas</taxon>
    </lineage>
</organism>
<dbReference type="SUPFAM" id="SSF55729">
    <property type="entry name" value="Acyl-CoA N-acyltransferases (Nat)"/>
    <property type="match status" value="1"/>
</dbReference>
<dbReference type="EMBL" id="JARWAL010000001">
    <property type="protein sequence ID" value="MDR5891498.1"/>
    <property type="molecule type" value="Genomic_DNA"/>
</dbReference>
<dbReference type="RefSeq" id="WP_309635522.1">
    <property type="nucleotide sequence ID" value="NZ_JARWAL010000001.1"/>
</dbReference>
<dbReference type="PROSITE" id="PS51186">
    <property type="entry name" value="GNAT"/>
    <property type="match status" value="1"/>
</dbReference>
<proteinExistence type="predicted"/>
<evidence type="ECO:0000256" key="1">
    <source>
        <dbReference type="ARBA" id="ARBA00022679"/>
    </source>
</evidence>
<name>A0ABU1GHL5_9GAMM</name>
<comment type="caution">
    <text evidence="4">The sequence shown here is derived from an EMBL/GenBank/DDBJ whole genome shotgun (WGS) entry which is preliminary data.</text>
</comment>